<sequence>ESRVAEAKKLGFKRIFVPKNNMQGWKAPEGIQVVGVSTLRQALKLALDV</sequence>
<accession>A0A921F0P4</accession>
<evidence type="ECO:0000313" key="1">
    <source>
        <dbReference type="EMBL" id="HJE86504.1"/>
    </source>
</evidence>
<feature type="non-terminal residue" evidence="1">
    <location>
        <position position="1"/>
    </location>
</feature>
<gene>
    <name evidence="1" type="ORF">K8U88_02855</name>
</gene>
<dbReference type="EMBL" id="DYXN01000040">
    <property type="protein sequence ID" value="HJE86504.1"/>
    <property type="molecule type" value="Genomic_DNA"/>
</dbReference>
<organism evidence="1 2">
    <name type="scientific">Levilactobacillus hammesii</name>
    <dbReference type="NCBI Taxonomy" id="267633"/>
    <lineage>
        <taxon>Bacteria</taxon>
        <taxon>Bacillati</taxon>
        <taxon>Bacillota</taxon>
        <taxon>Bacilli</taxon>
        <taxon>Lactobacillales</taxon>
        <taxon>Lactobacillaceae</taxon>
        <taxon>Levilactobacillus</taxon>
    </lineage>
</organism>
<reference evidence="1" key="1">
    <citation type="journal article" date="2021" name="PeerJ">
        <title>Extensive microbial diversity within the chicken gut microbiome revealed by metagenomics and culture.</title>
        <authorList>
            <person name="Gilroy R."/>
            <person name="Ravi A."/>
            <person name="Getino M."/>
            <person name="Pursley I."/>
            <person name="Horton D.L."/>
            <person name="Alikhan N.F."/>
            <person name="Baker D."/>
            <person name="Gharbi K."/>
            <person name="Hall N."/>
            <person name="Watson M."/>
            <person name="Adriaenssens E.M."/>
            <person name="Foster-Nyarko E."/>
            <person name="Jarju S."/>
            <person name="Secka A."/>
            <person name="Antonio M."/>
            <person name="Oren A."/>
            <person name="Chaudhuri R.R."/>
            <person name="La Ragione R."/>
            <person name="Hildebrand F."/>
            <person name="Pallen M.J."/>
        </authorList>
    </citation>
    <scope>NUCLEOTIDE SEQUENCE</scope>
    <source>
        <strain evidence="1">CHK173-2145</strain>
    </source>
</reference>
<dbReference type="SUPFAM" id="SSF54211">
    <property type="entry name" value="Ribosomal protein S5 domain 2-like"/>
    <property type="match status" value="1"/>
</dbReference>
<dbReference type="Proteomes" id="UP000721920">
    <property type="component" value="Unassembled WGS sequence"/>
</dbReference>
<dbReference type="AlphaFoldDB" id="A0A921F0P4"/>
<dbReference type="InterPro" id="IPR020568">
    <property type="entry name" value="Ribosomal_Su5_D2-typ_SF"/>
</dbReference>
<protein>
    <submittedName>
        <fullName evidence="1">DNA repair protein RadA</fullName>
    </submittedName>
</protein>
<evidence type="ECO:0000313" key="2">
    <source>
        <dbReference type="Proteomes" id="UP000721920"/>
    </source>
</evidence>
<name>A0A921F0P4_9LACO</name>
<reference evidence="1" key="2">
    <citation type="submission" date="2021-09" db="EMBL/GenBank/DDBJ databases">
        <authorList>
            <person name="Gilroy R."/>
        </authorList>
    </citation>
    <scope>NUCLEOTIDE SEQUENCE</scope>
    <source>
        <strain evidence="1">CHK173-2145</strain>
    </source>
</reference>
<comment type="caution">
    <text evidence="1">The sequence shown here is derived from an EMBL/GenBank/DDBJ whole genome shotgun (WGS) entry which is preliminary data.</text>
</comment>
<dbReference type="Gene3D" id="3.30.230.10">
    <property type="match status" value="1"/>
</dbReference>
<proteinExistence type="predicted"/>
<dbReference type="InterPro" id="IPR014721">
    <property type="entry name" value="Ribsml_uS5_D2-typ_fold_subgr"/>
</dbReference>